<evidence type="ECO:0000313" key="1">
    <source>
        <dbReference type="EMBL" id="VFK67603.1"/>
    </source>
</evidence>
<evidence type="ECO:0000313" key="2">
    <source>
        <dbReference type="EMBL" id="VFK72727.1"/>
    </source>
</evidence>
<dbReference type="AlphaFoldDB" id="A0A451B380"/>
<dbReference type="EMBL" id="CAADFZ010000150">
    <property type="protein sequence ID" value="VFK67603.1"/>
    <property type="molecule type" value="Genomic_DNA"/>
</dbReference>
<accession>A0A451B380</accession>
<name>A0A451B380_9GAMM</name>
<protein>
    <submittedName>
        <fullName evidence="2">Uncharacterized protein</fullName>
    </submittedName>
</protein>
<sequence>MTYYSVALIPFQSWRQSTNIFMYRKNKNSGKVGFGPNPLGFYRYALIDEIAERVAFGFNLFISRSALQMDQVLTTLY</sequence>
<gene>
    <name evidence="1" type="ORF">BECKUNK1418G_GA0071005_11505</name>
    <name evidence="2" type="ORF">BECKUNK1418H_GA0071006_11345</name>
</gene>
<reference evidence="2" key="1">
    <citation type="submission" date="2019-02" db="EMBL/GenBank/DDBJ databases">
        <authorList>
            <person name="Gruber-Vodicka R. H."/>
            <person name="Seah K. B. B."/>
        </authorList>
    </citation>
    <scope>NUCLEOTIDE SEQUENCE</scope>
    <source>
        <strain evidence="2">BECK_BY19</strain>
        <strain evidence="1">BECK_BY8</strain>
    </source>
</reference>
<dbReference type="EMBL" id="CAADGD010000134">
    <property type="protein sequence ID" value="VFK72727.1"/>
    <property type="molecule type" value="Genomic_DNA"/>
</dbReference>
<organism evidence="2">
    <name type="scientific">Candidatus Kentrum sp. UNK</name>
    <dbReference type="NCBI Taxonomy" id="2126344"/>
    <lineage>
        <taxon>Bacteria</taxon>
        <taxon>Pseudomonadati</taxon>
        <taxon>Pseudomonadota</taxon>
        <taxon>Gammaproteobacteria</taxon>
        <taxon>Candidatus Kentrum</taxon>
    </lineage>
</organism>
<proteinExistence type="predicted"/>